<evidence type="ECO:0000313" key="8">
    <source>
        <dbReference type="EMBL" id="CAI9085651.1"/>
    </source>
</evidence>
<accession>A0ABN8XGY0</accession>
<evidence type="ECO:0000256" key="6">
    <source>
        <dbReference type="ARBA" id="ARBA00023063"/>
    </source>
</evidence>
<proteinExistence type="predicted"/>
<keyword evidence="5" id="KW-0411">Iron-sulfur</keyword>
<keyword evidence="6" id="KW-0534">Nitrate assimilation</keyword>
<dbReference type="EMBL" id="OX458932">
    <property type="protein sequence ID" value="CAI9085651.1"/>
    <property type="molecule type" value="Genomic_DNA"/>
</dbReference>
<evidence type="ECO:0000256" key="2">
    <source>
        <dbReference type="ARBA" id="ARBA00022723"/>
    </source>
</evidence>
<dbReference type="InterPro" id="IPR017941">
    <property type="entry name" value="Rieske_2Fe-2S"/>
</dbReference>
<dbReference type="PANTHER" id="PTHR21496:SF23">
    <property type="entry name" value="3-PHENYLPROPIONATE_CINNAMIC ACID DIOXYGENASE FERREDOXIN SUBUNIT"/>
    <property type="match status" value="1"/>
</dbReference>
<organism evidence="8 9">
    <name type="scientific">Candidatus Methylacidiphilum fumarolicum</name>
    <dbReference type="NCBI Taxonomy" id="591154"/>
    <lineage>
        <taxon>Bacteria</taxon>
        <taxon>Pseudomonadati</taxon>
        <taxon>Verrucomicrobiota</taxon>
        <taxon>Methylacidiphilae</taxon>
        <taxon>Methylacidiphilales</taxon>
        <taxon>Methylacidiphilaceae</taxon>
        <taxon>Methylacidiphilum (ex Ratnadevi et al. 2023)</taxon>
    </lineage>
</organism>
<keyword evidence="1" id="KW-0001">2Fe-2S</keyword>
<reference evidence="8" key="1">
    <citation type="submission" date="2023-03" db="EMBL/GenBank/DDBJ databases">
        <authorList>
            <person name="Cremers G."/>
            <person name="Picone N."/>
        </authorList>
    </citation>
    <scope>NUCLEOTIDE SEQUENCE</scope>
    <source>
        <strain evidence="8">Sample_alias</strain>
    </source>
</reference>
<protein>
    <submittedName>
        <fullName evidence="8">Ferredoxin subunit of nitrite reductase</fullName>
    </submittedName>
</protein>
<gene>
    <name evidence="8" type="primary">nirD</name>
    <name evidence="8" type="ORF">MFUM_1295</name>
</gene>
<name>A0ABN8XGY0_9BACT</name>
<evidence type="ECO:0000256" key="3">
    <source>
        <dbReference type="ARBA" id="ARBA00023002"/>
    </source>
</evidence>
<dbReference type="RefSeq" id="WP_009058615.1">
    <property type="nucleotide sequence ID" value="NZ_JAHXRZ010000013.1"/>
</dbReference>
<dbReference type="Pfam" id="PF13806">
    <property type="entry name" value="Rieske_2"/>
    <property type="match status" value="1"/>
</dbReference>
<dbReference type="InterPro" id="IPR036922">
    <property type="entry name" value="Rieske_2Fe-2S_sf"/>
</dbReference>
<dbReference type="Gene3D" id="2.102.10.10">
    <property type="entry name" value="Rieske [2Fe-2S] iron-sulphur domain"/>
    <property type="match status" value="1"/>
</dbReference>
<evidence type="ECO:0000256" key="5">
    <source>
        <dbReference type="ARBA" id="ARBA00023014"/>
    </source>
</evidence>
<dbReference type="PROSITE" id="PS51296">
    <property type="entry name" value="RIESKE"/>
    <property type="match status" value="1"/>
</dbReference>
<dbReference type="Proteomes" id="UP001161497">
    <property type="component" value="Chromosome"/>
</dbReference>
<keyword evidence="2" id="KW-0479">Metal-binding</keyword>
<keyword evidence="9" id="KW-1185">Reference proteome</keyword>
<keyword evidence="3" id="KW-0560">Oxidoreductase</keyword>
<sequence>MNGNMLDNERVYQVCHLNELVSGIGRCFRIGKIKIALFKTRSGKIWAVEGKCPHQGGPIAEALYDEKTFICPLHAYPFSFETGNCTISEKFRIKVYPAFVKNQQIFIKIPMASNNDSLT</sequence>
<dbReference type="InterPro" id="IPR012748">
    <property type="entry name" value="Rieske-like_NirD"/>
</dbReference>
<evidence type="ECO:0000313" key="9">
    <source>
        <dbReference type="Proteomes" id="UP001161497"/>
    </source>
</evidence>
<evidence type="ECO:0000259" key="7">
    <source>
        <dbReference type="PROSITE" id="PS51296"/>
    </source>
</evidence>
<keyword evidence="4" id="KW-0408">Iron</keyword>
<dbReference type="SUPFAM" id="SSF50022">
    <property type="entry name" value="ISP domain"/>
    <property type="match status" value="1"/>
</dbReference>
<feature type="domain" description="Rieske" evidence="7">
    <location>
        <begin position="12"/>
        <end position="107"/>
    </location>
</feature>
<evidence type="ECO:0000256" key="4">
    <source>
        <dbReference type="ARBA" id="ARBA00023004"/>
    </source>
</evidence>
<evidence type="ECO:0000256" key="1">
    <source>
        <dbReference type="ARBA" id="ARBA00022714"/>
    </source>
</evidence>
<dbReference type="PANTHER" id="PTHR21496">
    <property type="entry name" value="FERREDOXIN-RELATED"/>
    <property type="match status" value="1"/>
</dbReference>